<dbReference type="EMBL" id="JAJLJH010000002">
    <property type="protein sequence ID" value="MCK9686118.1"/>
    <property type="molecule type" value="Genomic_DNA"/>
</dbReference>
<accession>A0A9X2BYZ2</accession>
<dbReference type="AlphaFoldDB" id="A0A9X2BYZ2"/>
<dbReference type="RefSeq" id="WP_275682149.1">
    <property type="nucleotide sequence ID" value="NZ_JAJLJH010000002.1"/>
</dbReference>
<name>A0A9X2BYZ2_9BURK</name>
<evidence type="ECO:0000256" key="1">
    <source>
        <dbReference type="SAM" id="SignalP"/>
    </source>
</evidence>
<keyword evidence="1" id="KW-0732">Signal</keyword>
<reference evidence="2" key="1">
    <citation type="submission" date="2021-11" db="EMBL/GenBank/DDBJ databases">
        <title>BS-T2-15 a new species belonging to the Comamonadaceae family isolated from the soil of a French oak forest.</title>
        <authorList>
            <person name="Mieszkin S."/>
            <person name="Alain K."/>
        </authorList>
    </citation>
    <scope>NUCLEOTIDE SEQUENCE</scope>
    <source>
        <strain evidence="2">BS-T2-15</strain>
    </source>
</reference>
<gene>
    <name evidence="2" type="ORF">LPC04_10415</name>
</gene>
<evidence type="ECO:0008006" key="4">
    <source>
        <dbReference type="Google" id="ProtNLM"/>
    </source>
</evidence>
<evidence type="ECO:0000313" key="2">
    <source>
        <dbReference type="EMBL" id="MCK9686118.1"/>
    </source>
</evidence>
<sequence length="235" mass="25294">MAARIASVLAFSALLLASHAAPAAADLTDTERRWLAGATPPVAWALKQGLPIDIVVLPQAEAGAAPIAMGYDEGRCKLVFAMRGNPAAESTLAAIPPPLLQATLEAMAAHEIGHCQRHRSGAFNSLPSGLADKPDAIENRQPTVELQAIAREMRITRREEAYADLVGLAWTHAHHADQYAQVLAWFDQARSDETPRGFHDTRHWLALAHAADAFTGTAGPFDEADAMWQRGLLDD</sequence>
<feature type="signal peptide" evidence="1">
    <location>
        <begin position="1"/>
        <end position="23"/>
    </location>
</feature>
<organism evidence="2 3">
    <name type="scientific">Scleromatobacter humisilvae</name>
    <dbReference type="NCBI Taxonomy" id="2897159"/>
    <lineage>
        <taxon>Bacteria</taxon>
        <taxon>Pseudomonadati</taxon>
        <taxon>Pseudomonadota</taxon>
        <taxon>Betaproteobacteria</taxon>
        <taxon>Burkholderiales</taxon>
        <taxon>Sphaerotilaceae</taxon>
        <taxon>Scleromatobacter</taxon>
    </lineage>
</organism>
<protein>
    <recommendedName>
        <fullName evidence="4">Peptidase MA-like domain-containing protein</fullName>
    </recommendedName>
</protein>
<dbReference type="Proteomes" id="UP001139353">
    <property type="component" value="Unassembled WGS sequence"/>
</dbReference>
<proteinExistence type="predicted"/>
<feature type="chain" id="PRO_5040866367" description="Peptidase MA-like domain-containing protein" evidence="1">
    <location>
        <begin position="24"/>
        <end position="235"/>
    </location>
</feature>
<comment type="caution">
    <text evidence="2">The sequence shown here is derived from an EMBL/GenBank/DDBJ whole genome shotgun (WGS) entry which is preliminary data.</text>
</comment>
<evidence type="ECO:0000313" key="3">
    <source>
        <dbReference type="Proteomes" id="UP001139353"/>
    </source>
</evidence>
<keyword evidence="3" id="KW-1185">Reference proteome</keyword>